<feature type="compositionally biased region" description="Polar residues" evidence="1">
    <location>
        <begin position="8"/>
        <end position="24"/>
    </location>
</feature>
<dbReference type="InterPro" id="IPR054092">
    <property type="entry name" value="Cep192-like_D6"/>
</dbReference>
<dbReference type="EMBL" id="JALNTZ010000004">
    <property type="protein sequence ID" value="KAJ3654794.1"/>
    <property type="molecule type" value="Genomic_DNA"/>
</dbReference>
<dbReference type="PANTHER" id="PTHR16029">
    <property type="entry name" value="CENTROSOMAL PROTEIN OF 192 KDA"/>
    <property type="match status" value="1"/>
</dbReference>
<dbReference type="GO" id="GO:0019901">
    <property type="term" value="F:protein kinase binding"/>
    <property type="evidence" value="ECO:0007669"/>
    <property type="project" value="TreeGrafter"/>
</dbReference>
<dbReference type="Pfam" id="PF22073">
    <property type="entry name" value="Cep192_D4"/>
    <property type="match status" value="1"/>
</dbReference>
<dbReference type="GO" id="GO:0005737">
    <property type="term" value="C:cytoplasm"/>
    <property type="evidence" value="ECO:0007669"/>
    <property type="project" value="TreeGrafter"/>
</dbReference>
<dbReference type="InterPro" id="IPR054091">
    <property type="entry name" value="Cep192-like_D5"/>
</dbReference>
<dbReference type="GO" id="GO:0090307">
    <property type="term" value="P:mitotic spindle assembly"/>
    <property type="evidence" value="ECO:0007669"/>
    <property type="project" value="TreeGrafter"/>
</dbReference>
<evidence type="ECO:0000259" key="4">
    <source>
        <dbReference type="Pfam" id="PF22076"/>
    </source>
</evidence>
<dbReference type="Gene3D" id="2.60.40.10">
    <property type="entry name" value="Immunoglobulins"/>
    <property type="match status" value="1"/>
</dbReference>
<dbReference type="SUPFAM" id="SSF49354">
    <property type="entry name" value="PapD-like"/>
    <property type="match status" value="1"/>
</dbReference>
<dbReference type="InterPro" id="IPR013783">
    <property type="entry name" value="Ig-like_fold"/>
</dbReference>
<evidence type="ECO:0000313" key="6">
    <source>
        <dbReference type="Proteomes" id="UP001168821"/>
    </source>
</evidence>
<dbReference type="Proteomes" id="UP001168821">
    <property type="component" value="Unassembled WGS sequence"/>
</dbReference>
<evidence type="ECO:0000313" key="5">
    <source>
        <dbReference type="EMBL" id="KAJ3654794.1"/>
    </source>
</evidence>
<proteinExistence type="predicted"/>
<evidence type="ECO:0000259" key="2">
    <source>
        <dbReference type="Pfam" id="PF22073"/>
    </source>
</evidence>
<dbReference type="Pfam" id="PF22074">
    <property type="entry name" value="Cep192_D5"/>
    <property type="match status" value="1"/>
</dbReference>
<feature type="compositionally biased region" description="Basic residues" evidence="1">
    <location>
        <begin position="320"/>
        <end position="336"/>
    </location>
</feature>
<dbReference type="GO" id="GO:0071539">
    <property type="term" value="P:protein localization to centrosome"/>
    <property type="evidence" value="ECO:0007669"/>
    <property type="project" value="InterPro"/>
</dbReference>
<keyword evidence="6" id="KW-1185">Reference proteome</keyword>
<evidence type="ECO:0000259" key="3">
    <source>
        <dbReference type="Pfam" id="PF22074"/>
    </source>
</evidence>
<accession>A0AA38IJV5</accession>
<dbReference type="GO" id="GO:0051298">
    <property type="term" value="P:centrosome duplication"/>
    <property type="evidence" value="ECO:0007669"/>
    <property type="project" value="InterPro"/>
</dbReference>
<dbReference type="AlphaFoldDB" id="A0AA38IJV5"/>
<evidence type="ECO:0000256" key="1">
    <source>
        <dbReference type="SAM" id="MobiDB-lite"/>
    </source>
</evidence>
<dbReference type="Pfam" id="PF22076">
    <property type="entry name" value="Cep192_D6"/>
    <property type="match status" value="1"/>
</dbReference>
<reference evidence="5" key="1">
    <citation type="journal article" date="2023" name="G3 (Bethesda)">
        <title>Whole genome assemblies of Zophobas morio and Tenebrio molitor.</title>
        <authorList>
            <person name="Kaur S."/>
            <person name="Stinson S.A."/>
            <person name="diCenzo G.C."/>
        </authorList>
    </citation>
    <scope>NUCLEOTIDE SEQUENCE</scope>
    <source>
        <strain evidence="5">QUZm001</strain>
    </source>
</reference>
<dbReference type="InterPro" id="IPR054090">
    <property type="entry name" value="Cep192_Spd-2-like_dom"/>
</dbReference>
<feature type="domain" description="Cep192-like" evidence="3">
    <location>
        <begin position="525"/>
        <end position="650"/>
    </location>
</feature>
<feature type="domain" description="Cep192-like" evidence="4">
    <location>
        <begin position="731"/>
        <end position="821"/>
    </location>
</feature>
<dbReference type="GO" id="GO:0005814">
    <property type="term" value="C:centriole"/>
    <property type="evidence" value="ECO:0007669"/>
    <property type="project" value="TreeGrafter"/>
</dbReference>
<feature type="region of interest" description="Disordered" evidence="1">
    <location>
        <begin position="1"/>
        <end position="26"/>
    </location>
</feature>
<sequence>MSRELNFNEKTILSTPNPIHSSSMAAERKKKIDMSFLNDMPQRFSGGEESLGILSIKSSDTSLLPSALLDVAKQRESECEKARKSMQSFDLKHGQLTSLPSRFLRKSDVSEGSYGGFVRSESTISETDLLPGNCSTPRGSLMKDEFVMRECQLSSSNNRLSQQLNSYAQKLRSGEADTLKVMESIYKEMNTTEGIFQSGADAIAIFEEDEKSWKKEKHIPGIPKEFSLTYNDDMKVSVGSFFIKKSDNIPELFAKSPQKLQAPIPLIETSVCDQGFCLSDDSVRISEIQNIPGDDSVRVSQIQNILSSDESPTNALNKLLKPKRPTKTKSPLRKSLPKSPQKEFSLPKCPIQTSLPNNLDKCGKDITDEAVKENICPDFNQEKSVLSTRSSSALSNLPNGKLPIGTTKTELIWGCVKVGKSSSQEFIVRNNSSSRLGIQCSVSNPSFRLNKEGTELSFLNTIKVVLHPYESRSLTVTFAPTTLGAAVDSLHFSSIDPSHKQSVKQFVKLYGCGGYGNVTIHGIIKDTTGKFLLSLGNVDELQELKQNFVIKNHGSLAAFTYFDLILNGLYAFSNIEIYPLMAVLLPGEEREVVVKYNLQKKDFTYIKSKIGNSCVIDIGKLQVIHGTEVDRARLRKLWQRAKEKNQDFNPYISDLVMKFPGEVIPNDLKYFKESLSCMDEVLKLLNKEEITVTLEQDVDQTLLGQLQDETAMFYSLCENTAVNANNTMCGETCQVEPMRIILTPPDKIKDRIFLTNNSKKTLYFEVASTPESLYLKPKSGTIYSDETQIIELTYVKKCNDKTVFKVTILVDNESFEVDVKVVFVKM</sequence>
<gene>
    <name evidence="5" type="ORF">Zmor_013957</name>
</gene>
<name>A0AA38IJV5_9CUCU</name>
<dbReference type="PANTHER" id="PTHR16029:SF11">
    <property type="entry name" value="CENTROSOMAL PROTEIN OF 192 KDA"/>
    <property type="match status" value="1"/>
</dbReference>
<comment type="caution">
    <text evidence="5">The sequence shown here is derived from an EMBL/GenBank/DDBJ whole genome shotgun (WGS) entry which is preliminary data.</text>
</comment>
<feature type="domain" description="Cep192/Spd-2-like" evidence="2">
    <location>
        <begin position="402"/>
        <end position="514"/>
    </location>
</feature>
<dbReference type="GO" id="GO:0000242">
    <property type="term" value="C:pericentriolar material"/>
    <property type="evidence" value="ECO:0007669"/>
    <property type="project" value="TreeGrafter"/>
</dbReference>
<dbReference type="InterPro" id="IPR008962">
    <property type="entry name" value="PapD-like_sf"/>
</dbReference>
<dbReference type="InterPro" id="IPR039103">
    <property type="entry name" value="Spd-2/CEP192"/>
</dbReference>
<feature type="region of interest" description="Disordered" evidence="1">
    <location>
        <begin position="313"/>
        <end position="344"/>
    </location>
</feature>
<protein>
    <submittedName>
        <fullName evidence="5">Uncharacterized protein</fullName>
    </submittedName>
</protein>
<organism evidence="5 6">
    <name type="scientific">Zophobas morio</name>
    <dbReference type="NCBI Taxonomy" id="2755281"/>
    <lineage>
        <taxon>Eukaryota</taxon>
        <taxon>Metazoa</taxon>
        <taxon>Ecdysozoa</taxon>
        <taxon>Arthropoda</taxon>
        <taxon>Hexapoda</taxon>
        <taxon>Insecta</taxon>
        <taxon>Pterygota</taxon>
        <taxon>Neoptera</taxon>
        <taxon>Endopterygota</taxon>
        <taxon>Coleoptera</taxon>
        <taxon>Polyphaga</taxon>
        <taxon>Cucujiformia</taxon>
        <taxon>Tenebrionidae</taxon>
        <taxon>Zophobas</taxon>
    </lineage>
</organism>
<dbReference type="GO" id="GO:0090222">
    <property type="term" value="P:centrosome-templated microtubule nucleation"/>
    <property type="evidence" value="ECO:0007669"/>
    <property type="project" value="InterPro"/>
</dbReference>